<dbReference type="GO" id="GO:0003678">
    <property type="term" value="F:DNA helicase activity"/>
    <property type="evidence" value="ECO:0007669"/>
    <property type="project" value="UniProtKB-EC"/>
</dbReference>
<evidence type="ECO:0000256" key="11">
    <source>
        <dbReference type="SAM" id="MobiDB-lite"/>
    </source>
</evidence>
<feature type="domain" description="Helicase C-terminal" evidence="13">
    <location>
        <begin position="1001"/>
        <end position="1155"/>
    </location>
</feature>
<dbReference type="Pfam" id="PF00176">
    <property type="entry name" value="SNF2-rel_dom"/>
    <property type="match status" value="1"/>
</dbReference>
<keyword evidence="5" id="KW-0378">Hydrolase</keyword>
<evidence type="ECO:0000256" key="2">
    <source>
        <dbReference type="ARBA" id="ARBA00007025"/>
    </source>
</evidence>
<keyword evidence="8" id="KW-0156">Chromatin regulator</keyword>
<feature type="compositionally biased region" description="Basic and acidic residues" evidence="11">
    <location>
        <begin position="161"/>
        <end position="181"/>
    </location>
</feature>
<dbReference type="Pfam" id="PF00271">
    <property type="entry name" value="Helicase_C"/>
    <property type="match status" value="1"/>
</dbReference>
<dbReference type="InterPro" id="IPR000330">
    <property type="entry name" value="SNF2_N"/>
</dbReference>
<dbReference type="Gene3D" id="3.40.50.10810">
    <property type="entry name" value="Tandem AAA-ATPase domain"/>
    <property type="match status" value="1"/>
</dbReference>
<keyword evidence="4" id="KW-0547">Nucleotide-binding</keyword>
<feature type="region of interest" description="Disordered" evidence="11">
    <location>
        <begin position="588"/>
        <end position="609"/>
    </location>
</feature>
<feature type="compositionally biased region" description="Polar residues" evidence="11">
    <location>
        <begin position="390"/>
        <end position="399"/>
    </location>
</feature>
<comment type="similarity">
    <text evidence="2">Belongs to the SNF2/RAD54 helicase family.</text>
</comment>
<dbReference type="PANTHER" id="PTHR10799">
    <property type="entry name" value="SNF2/RAD54 HELICASE FAMILY"/>
    <property type="match status" value="1"/>
</dbReference>
<dbReference type="EC" id="3.6.4.12" evidence="3"/>
<comment type="caution">
    <text evidence="14">The sequence shown here is derived from an EMBL/GenBank/DDBJ whole genome shotgun (WGS) entry which is preliminary data.</text>
</comment>
<reference evidence="14" key="1">
    <citation type="submission" date="2023-03" db="EMBL/GenBank/DDBJ databases">
        <title>Complete genome of Cladonia borealis.</title>
        <authorList>
            <person name="Park H."/>
        </authorList>
    </citation>
    <scope>NUCLEOTIDE SEQUENCE</scope>
    <source>
        <strain evidence="14">ANT050790</strain>
    </source>
</reference>
<evidence type="ECO:0000256" key="10">
    <source>
        <dbReference type="ARBA" id="ARBA00023242"/>
    </source>
</evidence>
<dbReference type="SMART" id="SM00487">
    <property type="entry name" value="DEXDc"/>
    <property type="match status" value="1"/>
</dbReference>
<dbReference type="AlphaFoldDB" id="A0AA39R774"/>
<name>A0AA39R774_9LECA</name>
<dbReference type="GO" id="GO:0005634">
    <property type="term" value="C:nucleus"/>
    <property type="evidence" value="ECO:0007669"/>
    <property type="project" value="UniProtKB-SubCell"/>
</dbReference>
<dbReference type="GO" id="GO:0140658">
    <property type="term" value="F:ATP-dependent chromatin remodeler activity"/>
    <property type="evidence" value="ECO:0007669"/>
    <property type="project" value="UniProtKB-ARBA"/>
</dbReference>
<keyword evidence="10" id="KW-0539">Nucleus</keyword>
<sequence length="1196" mass="132173">MDCVRETPTKRRKLGNGDMTSSHAYDSQNDSGDDIFDDYETVATIPLPTRPSQQSNTIDPISSPPAHVTQPTQVISKVTPGRHDGSQSIVQVAASSPMRASNTASPTPSKHNINVGPGGRIANMMAPAGTAFRPPPGIAKAAPVPATKAPVVHDISDDDLPLYHDSSEEDSQTSRKADIKPSEFIQSAQKSFATDTAKKGEIPFKEIISNSFYRPIDKEKSKSQSTSTLQGSVFDNRNRDEKQTTSRFAAPKRSADTMANAYGGASRPPPKQPRQTGPAKALPAQDIDLNDIADYQLRSKIQRIRAILPDHSVRACKHAVEKKRFNFDDAMEFLADQEGDPMQIDLTLSDEDPLAAQATIATKKPTAKQQLKAPNQKIQEKWTATQIAPKVNQPSSPLANASPVKAPPKPRRRLVQGRKNPSSPASIVVPPKQPSPAPSTRSATPEDSDSALGESDPDTTELDNKVLKFFNTCSVADLADIAAITEEVATVMLSQKPFATLDELRQISGVVPTKGTAKPTKRKSIKKPIGDKIVEKCLDMWTGYDAVDELVRRCEALGKPVKEDMKSWGLSTLGASGTGELEMVSFERDNSPRDSGIGTPTSLTVSDEEEGEAKRIRRHGFFPQPSIMAKGVKLKDYQVVGVNWLSLLFHRKLSCILADDMGLGKTCQVIAFLAHLKEKGIKGPHLVVVPASTLENWLREFSVFCPELHVMPYYASQHERPGVQAQILDTLDTLNVIVTTYTLAKTRDDNKFLRRLKPVVCVYDEGHILKNSKSAGYDALMRIQADFRLLLTGTPLQNNLSELASLLGFILPTVFKEHTEELEAIFSHKAKTTDDSHAALLSNQRIARAKSMMTPFVLRRKKHQVLKHLPAKTRRVQYCDLSASQSEIYKRETAKASRIVAARAAGEKVGNETANIMMSLRKASIHPLLFRRIYDDGTIAKMSKACLKEEQYQDSNPQLVYEDMGVMTDMELHRFCEHNPKTMSPYLLRNDEWMDSGKVEKLASLLKDYKRNGDRVLVFSQFVMVMDLLEAVMENLEMAFFRLDGSTNINERQDMIDQFYKEEDITVFLLSTGAGGAGINLACANKVIIFDSSFNPQSDIQAENRAHRVGQTREVEVVRLVTRNTIEEQIHALGETKLALDDRVAGVVEAEADDKKAEKQGAKLIEEMMIGNIEKGLKGAKELEEAPKTDVEMLDI</sequence>
<evidence type="ECO:0000256" key="6">
    <source>
        <dbReference type="ARBA" id="ARBA00022806"/>
    </source>
</evidence>
<dbReference type="InterPro" id="IPR001650">
    <property type="entry name" value="Helicase_C-like"/>
</dbReference>
<evidence type="ECO:0000256" key="4">
    <source>
        <dbReference type="ARBA" id="ARBA00022741"/>
    </source>
</evidence>
<feature type="compositionally biased region" description="Polar residues" evidence="11">
    <location>
        <begin position="50"/>
        <end position="60"/>
    </location>
</feature>
<organism evidence="14 15">
    <name type="scientific">Cladonia borealis</name>
    <dbReference type="NCBI Taxonomy" id="184061"/>
    <lineage>
        <taxon>Eukaryota</taxon>
        <taxon>Fungi</taxon>
        <taxon>Dikarya</taxon>
        <taxon>Ascomycota</taxon>
        <taxon>Pezizomycotina</taxon>
        <taxon>Lecanoromycetes</taxon>
        <taxon>OSLEUM clade</taxon>
        <taxon>Lecanoromycetidae</taxon>
        <taxon>Lecanorales</taxon>
        <taxon>Lecanorineae</taxon>
        <taxon>Cladoniaceae</taxon>
        <taxon>Cladonia</taxon>
    </lineage>
</organism>
<dbReference type="GO" id="GO:0003677">
    <property type="term" value="F:DNA binding"/>
    <property type="evidence" value="ECO:0007669"/>
    <property type="project" value="UniProtKB-KW"/>
</dbReference>
<feature type="compositionally biased region" description="Polar residues" evidence="11">
    <location>
        <begin position="18"/>
        <end position="30"/>
    </location>
</feature>
<keyword evidence="9" id="KW-0238">DNA-binding</keyword>
<evidence type="ECO:0000259" key="13">
    <source>
        <dbReference type="PROSITE" id="PS51194"/>
    </source>
</evidence>
<feature type="region of interest" description="Disordered" evidence="11">
    <location>
        <begin position="218"/>
        <end position="282"/>
    </location>
</feature>
<keyword evidence="6" id="KW-0347">Helicase</keyword>
<evidence type="ECO:0000256" key="9">
    <source>
        <dbReference type="ARBA" id="ARBA00023125"/>
    </source>
</evidence>
<dbReference type="Proteomes" id="UP001166286">
    <property type="component" value="Unassembled WGS sequence"/>
</dbReference>
<feature type="region of interest" description="Disordered" evidence="11">
    <location>
        <begin position="390"/>
        <end position="459"/>
    </location>
</feature>
<keyword evidence="7" id="KW-0067">ATP-binding</keyword>
<keyword evidence="15" id="KW-1185">Reference proteome</keyword>
<dbReference type="Gene3D" id="3.40.50.300">
    <property type="entry name" value="P-loop containing nucleotide triphosphate hydrolases"/>
    <property type="match status" value="1"/>
</dbReference>
<dbReference type="PROSITE" id="PS51194">
    <property type="entry name" value="HELICASE_CTER"/>
    <property type="match status" value="1"/>
</dbReference>
<dbReference type="FunFam" id="3.40.50.10810:FF:000014">
    <property type="entry name" value="SWI/SNF-related matrix-associated actin-dependent regulator of chromatin subfamily A containing DEAD/H box 1"/>
    <property type="match status" value="1"/>
</dbReference>
<evidence type="ECO:0000256" key="5">
    <source>
        <dbReference type="ARBA" id="ARBA00022801"/>
    </source>
</evidence>
<evidence type="ECO:0000313" key="15">
    <source>
        <dbReference type="Proteomes" id="UP001166286"/>
    </source>
</evidence>
<evidence type="ECO:0000256" key="8">
    <source>
        <dbReference type="ARBA" id="ARBA00022853"/>
    </source>
</evidence>
<accession>A0AA39R774</accession>
<gene>
    <name evidence="14" type="ORF">JMJ35_002134</name>
</gene>
<dbReference type="SMART" id="SM00490">
    <property type="entry name" value="HELICc"/>
    <property type="match status" value="1"/>
</dbReference>
<dbReference type="InterPro" id="IPR049730">
    <property type="entry name" value="SNF2/RAD54-like_C"/>
</dbReference>
<dbReference type="SUPFAM" id="SSF52540">
    <property type="entry name" value="P-loop containing nucleoside triphosphate hydrolases"/>
    <property type="match status" value="2"/>
</dbReference>
<evidence type="ECO:0000313" key="14">
    <source>
        <dbReference type="EMBL" id="KAK0516100.1"/>
    </source>
</evidence>
<comment type="subcellular location">
    <subcellularLocation>
        <location evidence="1">Nucleus</location>
    </subcellularLocation>
</comment>
<dbReference type="GO" id="GO:0016787">
    <property type="term" value="F:hydrolase activity"/>
    <property type="evidence" value="ECO:0007669"/>
    <property type="project" value="UniProtKB-KW"/>
</dbReference>
<evidence type="ECO:0000259" key="12">
    <source>
        <dbReference type="PROSITE" id="PS51192"/>
    </source>
</evidence>
<dbReference type="GO" id="GO:0005694">
    <property type="term" value="C:chromosome"/>
    <property type="evidence" value="ECO:0007669"/>
    <property type="project" value="UniProtKB-ARBA"/>
</dbReference>
<dbReference type="GO" id="GO:0005524">
    <property type="term" value="F:ATP binding"/>
    <property type="evidence" value="ECO:0007669"/>
    <property type="project" value="UniProtKB-KW"/>
</dbReference>
<feature type="region of interest" description="Disordered" evidence="11">
    <location>
        <begin position="1"/>
        <end position="70"/>
    </location>
</feature>
<evidence type="ECO:0000256" key="1">
    <source>
        <dbReference type="ARBA" id="ARBA00004123"/>
    </source>
</evidence>
<dbReference type="InterPro" id="IPR038718">
    <property type="entry name" value="SNF2-like_sf"/>
</dbReference>
<evidence type="ECO:0000256" key="3">
    <source>
        <dbReference type="ARBA" id="ARBA00012551"/>
    </source>
</evidence>
<proteinExistence type="inferred from homology"/>
<dbReference type="PROSITE" id="PS51192">
    <property type="entry name" value="HELICASE_ATP_BIND_1"/>
    <property type="match status" value="1"/>
</dbReference>
<dbReference type="InterPro" id="IPR027417">
    <property type="entry name" value="P-loop_NTPase"/>
</dbReference>
<feature type="region of interest" description="Disordered" evidence="11">
    <location>
        <begin position="156"/>
        <end position="182"/>
    </location>
</feature>
<dbReference type="InterPro" id="IPR014001">
    <property type="entry name" value="Helicase_ATP-bd"/>
</dbReference>
<feature type="domain" description="Helicase ATP-binding" evidence="12">
    <location>
        <begin position="646"/>
        <end position="813"/>
    </location>
</feature>
<dbReference type="EMBL" id="JAFEKC020000003">
    <property type="protein sequence ID" value="KAK0516100.1"/>
    <property type="molecule type" value="Genomic_DNA"/>
</dbReference>
<evidence type="ECO:0000256" key="7">
    <source>
        <dbReference type="ARBA" id="ARBA00022840"/>
    </source>
</evidence>
<feature type="compositionally biased region" description="Polar residues" evidence="11">
    <location>
        <begin position="223"/>
        <end position="235"/>
    </location>
</feature>
<protein>
    <recommendedName>
        <fullName evidence="3">DNA helicase</fullName>
        <ecNumber evidence="3">3.6.4.12</ecNumber>
    </recommendedName>
</protein>
<dbReference type="CDD" id="cd18793">
    <property type="entry name" value="SF2_C_SNF"/>
    <property type="match status" value="1"/>
</dbReference>
<feature type="compositionally biased region" description="Acidic residues" evidence="11">
    <location>
        <begin position="31"/>
        <end position="40"/>
    </location>
</feature>